<evidence type="ECO:0000256" key="2">
    <source>
        <dbReference type="ARBA" id="ARBA00010945"/>
    </source>
</evidence>
<dbReference type="FunFam" id="3.30.1490.100:FF:000004">
    <property type="entry name" value="DNA polymerase IV"/>
    <property type="match status" value="1"/>
</dbReference>
<dbReference type="Pfam" id="PF11799">
    <property type="entry name" value="IMS_C"/>
    <property type="match status" value="1"/>
</dbReference>
<protein>
    <recommendedName>
        <fullName evidence="16">DNA polymerase IV</fullName>
        <shortName evidence="16">Pol IV</shortName>
        <ecNumber evidence="16">2.7.7.7</ecNumber>
    </recommendedName>
</protein>
<dbReference type="EC" id="2.7.7.7" evidence="16"/>
<keyword evidence="13 16" id="KW-0234">DNA repair</keyword>
<evidence type="ECO:0000256" key="16">
    <source>
        <dbReference type="HAMAP-Rule" id="MF_01113"/>
    </source>
</evidence>
<evidence type="ECO:0000256" key="13">
    <source>
        <dbReference type="ARBA" id="ARBA00023204"/>
    </source>
</evidence>
<evidence type="ECO:0000259" key="17">
    <source>
        <dbReference type="PROSITE" id="PS50173"/>
    </source>
</evidence>
<dbReference type="InterPro" id="IPR001126">
    <property type="entry name" value="UmuC"/>
</dbReference>
<dbReference type="GO" id="GO:0003684">
    <property type="term" value="F:damaged DNA binding"/>
    <property type="evidence" value="ECO:0007669"/>
    <property type="project" value="InterPro"/>
</dbReference>
<comment type="function">
    <text evidence="14 16">Poorly processive, error-prone DNA polymerase involved in untargeted mutagenesis. Copies undamaged DNA at stalled replication forks, which arise in vivo from mismatched or misaligned primer ends. These misaligned primers can be extended by PolIV. Exhibits no 3'-5' exonuclease (proofreading) activity. May be involved in translesional synthesis, in conjunction with the beta clamp from PolIII.</text>
</comment>
<feature type="active site" evidence="16">
    <location>
        <position position="121"/>
    </location>
</feature>
<dbReference type="HAMAP" id="MF_01113">
    <property type="entry name" value="DNApol_IV"/>
    <property type="match status" value="1"/>
</dbReference>
<evidence type="ECO:0000256" key="1">
    <source>
        <dbReference type="ARBA" id="ARBA00004496"/>
    </source>
</evidence>
<evidence type="ECO:0000256" key="6">
    <source>
        <dbReference type="ARBA" id="ARBA00022695"/>
    </source>
</evidence>
<evidence type="ECO:0000256" key="15">
    <source>
        <dbReference type="ARBA" id="ARBA00049244"/>
    </source>
</evidence>
<feature type="binding site" evidence="16">
    <location>
        <position position="26"/>
    </location>
    <ligand>
        <name>Mg(2+)</name>
        <dbReference type="ChEBI" id="CHEBI:18420"/>
    </ligand>
</feature>
<evidence type="ECO:0000256" key="9">
    <source>
        <dbReference type="ARBA" id="ARBA00022763"/>
    </source>
</evidence>
<dbReference type="InterPro" id="IPR053848">
    <property type="entry name" value="IMS_HHH_1"/>
</dbReference>
<feature type="site" description="Substrate discrimination" evidence="16">
    <location>
        <position position="31"/>
    </location>
</feature>
<dbReference type="Pfam" id="PF00817">
    <property type="entry name" value="IMS"/>
    <property type="match status" value="1"/>
</dbReference>
<keyword evidence="11 16" id="KW-0239">DNA-directed DNA polymerase</keyword>
<dbReference type="GO" id="GO:0042276">
    <property type="term" value="P:error-prone translesion synthesis"/>
    <property type="evidence" value="ECO:0007669"/>
    <property type="project" value="TreeGrafter"/>
</dbReference>
<comment type="catalytic activity">
    <reaction evidence="15 16">
        <text>DNA(n) + a 2'-deoxyribonucleoside 5'-triphosphate = DNA(n+1) + diphosphate</text>
        <dbReference type="Rhea" id="RHEA:22508"/>
        <dbReference type="Rhea" id="RHEA-COMP:17339"/>
        <dbReference type="Rhea" id="RHEA-COMP:17340"/>
        <dbReference type="ChEBI" id="CHEBI:33019"/>
        <dbReference type="ChEBI" id="CHEBI:61560"/>
        <dbReference type="ChEBI" id="CHEBI:173112"/>
        <dbReference type="EC" id="2.7.7.7"/>
    </reaction>
</comment>
<feature type="domain" description="UmuC" evidence="17">
    <location>
        <begin position="22"/>
        <end position="202"/>
    </location>
</feature>
<sequence length="408" mass="44511">MGPDEDREQTEARLRDLRRASIMHVDMDAFFVSVELRARPDLRGRPVIVGFPAERSVVLSASYEARRFGVKSAMPMAVARRLCPQATIIEPRHKLYYEVSGQLMAIFESITELVEPLSVDEAFLDVGGAIRRLGPPSEIGQLIRRRVAGELGITASVGIAASKFVAKIASTRCKPDGLLLIRPEQTVPYLHSLPVNALWGVGGKTAEVLARMGIRTVADVAATPVSSLKKVLGATGEHVHRLSWGIDSRTVTPVRVEKSIGAEETFAADTADDALLHRELLRLSHRTAERLRASGLVARTVALKLRYADFSTVTRSRTVHTPLDSAQLIYAVAIQLLESLGSRPLTVRLVGVRAEQLEAAAQTSLQLSLDRRDDNWRAAEQALDKVAQKFGSKSVLPARLLEPGSGNS</sequence>
<evidence type="ECO:0000313" key="18">
    <source>
        <dbReference type="EMBL" id="XCH11545.1"/>
    </source>
</evidence>
<keyword evidence="8 16" id="KW-0479">Metal-binding</keyword>
<dbReference type="GO" id="GO:0009432">
    <property type="term" value="P:SOS response"/>
    <property type="evidence" value="ECO:0007669"/>
    <property type="project" value="TreeGrafter"/>
</dbReference>
<evidence type="ECO:0000256" key="11">
    <source>
        <dbReference type="ARBA" id="ARBA00022932"/>
    </source>
</evidence>
<dbReference type="PANTHER" id="PTHR11076">
    <property type="entry name" value="DNA REPAIR POLYMERASE UMUC / TRANSFERASE FAMILY MEMBER"/>
    <property type="match status" value="1"/>
</dbReference>
<evidence type="ECO:0000256" key="14">
    <source>
        <dbReference type="ARBA" id="ARBA00025589"/>
    </source>
</evidence>
<evidence type="ECO:0000256" key="3">
    <source>
        <dbReference type="ARBA" id="ARBA00022457"/>
    </source>
</evidence>
<comment type="subcellular location">
    <subcellularLocation>
        <location evidence="1 16">Cytoplasm</location>
    </subcellularLocation>
</comment>
<dbReference type="InterPro" id="IPR050116">
    <property type="entry name" value="DNA_polymerase-Y"/>
</dbReference>
<dbReference type="GO" id="GO:0006281">
    <property type="term" value="P:DNA repair"/>
    <property type="evidence" value="ECO:0007669"/>
    <property type="project" value="UniProtKB-UniRule"/>
</dbReference>
<dbReference type="InterPro" id="IPR022880">
    <property type="entry name" value="DNApol_IV"/>
</dbReference>
<dbReference type="InterPro" id="IPR043502">
    <property type="entry name" value="DNA/RNA_pol_sf"/>
</dbReference>
<organism evidence="18">
    <name type="scientific">Arthrobacter sp. K5</name>
    <dbReference type="NCBI Taxonomy" id="2839623"/>
    <lineage>
        <taxon>Bacteria</taxon>
        <taxon>Bacillati</taxon>
        <taxon>Actinomycetota</taxon>
        <taxon>Actinomycetes</taxon>
        <taxon>Micrococcales</taxon>
        <taxon>Micrococcaceae</taxon>
        <taxon>Arthrobacter</taxon>
    </lineage>
</organism>
<name>A0AAU8ES45_9MICC</name>
<dbReference type="Gene3D" id="1.10.150.20">
    <property type="entry name" value="5' to 3' exonuclease, C-terminal subdomain"/>
    <property type="match status" value="1"/>
</dbReference>
<comment type="subunit">
    <text evidence="16">Monomer.</text>
</comment>
<dbReference type="AlphaFoldDB" id="A0AAU8ES45"/>
<dbReference type="CDD" id="cd03586">
    <property type="entry name" value="PolY_Pol_IV_kappa"/>
    <property type="match status" value="1"/>
</dbReference>
<keyword evidence="9 16" id="KW-0227">DNA damage</keyword>
<evidence type="ECO:0000256" key="12">
    <source>
        <dbReference type="ARBA" id="ARBA00023125"/>
    </source>
</evidence>
<dbReference type="PROSITE" id="PS50173">
    <property type="entry name" value="UMUC"/>
    <property type="match status" value="1"/>
</dbReference>
<keyword evidence="12 16" id="KW-0238">DNA-binding</keyword>
<dbReference type="Pfam" id="PF21999">
    <property type="entry name" value="IMS_HHH_1"/>
    <property type="match status" value="1"/>
</dbReference>
<keyword evidence="3 16" id="KW-0515">Mutator protein</keyword>
<dbReference type="GO" id="GO:0003887">
    <property type="term" value="F:DNA-directed DNA polymerase activity"/>
    <property type="evidence" value="ECO:0007669"/>
    <property type="project" value="UniProtKB-UniRule"/>
</dbReference>
<dbReference type="Gene3D" id="3.30.1490.100">
    <property type="entry name" value="DNA polymerase, Y-family, little finger domain"/>
    <property type="match status" value="1"/>
</dbReference>
<dbReference type="GO" id="GO:0006261">
    <property type="term" value="P:DNA-templated DNA replication"/>
    <property type="evidence" value="ECO:0007669"/>
    <property type="project" value="UniProtKB-UniRule"/>
</dbReference>
<dbReference type="Gene3D" id="3.30.70.270">
    <property type="match status" value="1"/>
</dbReference>
<dbReference type="InterPro" id="IPR043128">
    <property type="entry name" value="Rev_trsase/Diguanyl_cyclase"/>
</dbReference>
<keyword evidence="7 16" id="KW-0235">DNA replication</keyword>
<comment type="cofactor">
    <cofactor evidence="16">
        <name>Mg(2+)</name>
        <dbReference type="ChEBI" id="CHEBI:18420"/>
    </cofactor>
    <text evidence="16">Binds 2 magnesium ions per subunit.</text>
</comment>
<gene>
    <name evidence="16 18" type="primary">dinB</name>
    <name evidence="18" type="ORF">ABRP34_00505</name>
</gene>
<evidence type="ECO:0000256" key="10">
    <source>
        <dbReference type="ARBA" id="ARBA00022842"/>
    </source>
</evidence>
<dbReference type="EMBL" id="CP159279">
    <property type="protein sequence ID" value="XCH11545.1"/>
    <property type="molecule type" value="Genomic_DNA"/>
</dbReference>
<dbReference type="NCBIfam" id="NF002677">
    <property type="entry name" value="PRK02406.1"/>
    <property type="match status" value="1"/>
</dbReference>
<dbReference type="GO" id="GO:0000287">
    <property type="term" value="F:magnesium ion binding"/>
    <property type="evidence" value="ECO:0007669"/>
    <property type="project" value="UniProtKB-UniRule"/>
</dbReference>
<feature type="binding site" evidence="16">
    <location>
        <position position="120"/>
    </location>
    <ligand>
        <name>Mg(2+)</name>
        <dbReference type="ChEBI" id="CHEBI:18420"/>
    </ligand>
</feature>
<dbReference type="SUPFAM" id="SSF100879">
    <property type="entry name" value="Lesion bypass DNA polymerase (Y-family), little finger domain"/>
    <property type="match status" value="1"/>
</dbReference>
<keyword evidence="5 16" id="KW-0808">Transferase</keyword>
<dbReference type="InterPro" id="IPR036775">
    <property type="entry name" value="DNA_pol_Y-fam_lit_finger_sf"/>
</dbReference>
<dbReference type="PANTHER" id="PTHR11076:SF33">
    <property type="entry name" value="DNA POLYMERASE KAPPA"/>
    <property type="match status" value="1"/>
</dbReference>
<keyword evidence="6 16" id="KW-0548">Nucleotidyltransferase</keyword>
<dbReference type="NCBIfam" id="NF003015">
    <property type="entry name" value="PRK03858.1"/>
    <property type="match status" value="1"/>
</dbReference>
<proteinExistence type="inferred from homology"/>
<comment type="similarity">
    <text evidence="2 16">Belongs to the DNA polymerase type-Y family.</text>
</comment>
<reference evidence="18" key="1">
    <citation type="submission" date="2024-06" db="EMBL/GenBank/DDBJ databases">
        <title>Biodegradation of dimethachlon by Arthrobacter sp. K5: mechanistic insights and ecological implications.</title>
        <authorList>
            <person name="Hu S."/>
            <person name="Lu P."/>
        </authorList>
    </citation>
    <scope>NUCLEOTIDE SEQUENCE</scope>
    <source>
        <strain evidence="18">K5</strain>
    </source>
</reference>
<evidence type="ECO:0000256" key="4">
    <source>
        <dbReference type="ARBA" id="ARBA00022490"/>
    </source>
</evidence>
<evidence type="ECO:0000256" key="8">
    <source>
        <dbReference type="ARBA" id="ARBA00022723"/>
    </source>
</evidence>
<evidence type="ECO:0000256" key="5">
    <source>
        <dbReference type="ARBA" id="ARBA00022679"/>
    </source>
</evidence>
<accession>A0AAU8ES45</accession>
<evidence type="ECO:0000256" key="7">
    <source>
        <dbReference type="ARBA" id="ARBA00022705"/>
    </source>
</evidence>
<dbReference type="Gene3D" id="3.40.1170.60">
    <property type="match status" value="1"/>
</dbReference>
<keyword evidence="10 16" id="KW-0460">Magnesium</keyword>
<keyword evidence="4 16" id="KW-0963">Cytoplasm</keyword>
<dbReference type="GO" id="GO:0005829">
    <property type="term" value="C:cytosol"/>
    <property type="evidence" value="ECO:0007669"/>
    <property type="project" value="TreeGrafter"/>
</dbReference>
<dbReference type="InterPro" id="IPR017961">
    <property type="entry name" value="DNA_pol_Y-fam_little_finger"/>
</dbReference>
<dbReference type="SUPFAM" id="SSF56672">
    <property type="entry name" value="DNA/RNA polymerases"/>
    <property type="match status" value="1"/>
</dbReference>
<dbReference type="RefSeq" id="WP_353711855.1">
    <property type="nucleotide sequence ID" value="NZ_CP159279.1"/>
</dbReference>